<sequence length="106" mass="11880">MHGKLYKISEDSSSGQATKVEIYASFGGLLVFLKGDPWSAANLELDQRPFLLIRKVQMTSASSPFVGAKIYLLRGKSPTLLVHQGYTEPPFNANYPPLECTLLFWW</sequence>
<dbReference type="AlphaFoldDB" id="A0A8R7R6I9"/>
<dbReference type="Gene3D" id="2.40.50.140">
    <property type="entry name" value="Nucleic acid-binding proteins"/>
    <property type="match status" value="1"/>
</dbReference>
<reference evidence="5" key="1">
    <citation type="journal article" date="2013" name="Nature">
        <title>Draft genome of the wheat A-genome progenitor Triticum urartu.</title>
        <authorList>
            <person name="Ling H.Q."/>
            <person name="Zhao S."/>
            <person name="Liu D."/>
            <person name="Wang J."/>
            <person name="Sun H."/>
            <person name="Zhang C."/>
            <person name="Fan H."/>
            <person name="Li D."/>
            <person name="Dong L."/>
            <person name="Tao Y."/>
            <person name="Gao C."/>
            <person name="Wu H."/>
            <person name="Li Y."/>
            <person name="Cui Y."/>
            <person name="Guo X."/>
            <person name="Zheng S."/>
            <person name="Wang B."/>
            <person name="Yu K."/>
            <person name="Liang Q."/>
            <person name="Yang W."/>
            <person name="Lou X."/>
            <person name="Chen J."/>
            <person name="Feng M."/>
            <person name="Jian J."/>
            <person name="Zhang X."/>
            <person name="Luo G."/>
            <person name="Jiang Y."/>
            <person name="Liu J."/>
            <person name="Wang Z."/>
            <person name="Sha Y."/>
            <person name="Zhang B."/>
            <person name="Wu H."/>
            <person name="Tang D."/>
            <person name="Shen Q."/>
            <person name="Xue P."/>
            <person name="Zou S."/>
            <person name="Wang X."/>
            <person name="Liu X."/>
            <person name="Wang F."/>
            <person name="Yang Y."/>
            <person name="An X."/>
            <person name="Dong Z."/>
            <person name="Zhang K."/>
            <person name="Zhang X."/>
            <person name="Luo M.C."/>
            <person name="Dvorak J."/>
            <person name="Tong Y."/>
            <person name="Wang J."/>
            <person name="Yang H."/>
            <person name="Li Z."/>
            <person name="Wang D."/>
            <person name="Zhang A."/>
            <person name="Wang J."/>
        </authorList>
    </citation>
    <scope>NUCLEOTIDE SEQUENCE</scope>
    <source>
        <strain evidence="5">cv. G1812</strain>
    </source>
</reference>
<dbReference type="SUPFAM" id="SSF50249">
    <property type="entry name" value="Nucleic acid-binding proteins"/>
    <property type="match status" value="1"/>
</dbReference>
<dbReference type="InterPro" id="IPR005570">
    <property type="entry name" value="RPABC3"/>
</dbReference>
<evidence type="ECO:0000256" key="2">
    <source>
        <dbReference type="ARBA" id="ARBA00008912"/>
    </source>
</evidence>
<dbReference type="PANTHER" id="PTHR10917">
    <property type="entry name" value="DNA-DIRECTED RNA POLYMERASES I, II, AND III SUBUNIT RPABC3"/>
    <property type="match status" value="1"/>
</dbReference>
<dbReference type="Pfam" id="PF03870">
    <property type="entry name" value="RNA_pol_Rpb8"/>
    <property type="match status" value="1"/>
</dbReference>
<evidence type="ECO:0000256" key="1">
    <source>
        <dbReference type="ARBA" id="ARBA00004123"/>
    </source>
</evidence>
<proteinExistence type="inferred from homology"/>
<reference evidence="4" key="3">
    <citation type="submission" date="2022-06" db="UniProtKB">
        <authorList>
            <consortium name="EnsemblPlants"/>
        </authorList>
    </citation>
    <scope>IDENTIFICATION</scope>
</reference>
<comment type="similarity">
    <text evidence="2">Belongs to the eukaryotic RPB8 RNA polymerase subunit family.</text>
</comment>
<dbReference type="EnsemblPlants" id="TuG1812G0700004638.01.T01">
    <property type="protein sequence ID" value="TuG1812G0700004638.01.T01"/>
    <property type="gene ID" value="TuG1812G0700004638.01"/>
</dbReference>
<reference evidence="4" key="2">
    <citation type="submission" date="2018-03" db="EMBL/GenBank/DDBJ databases">
        <title>The Triticum urartu genome reveals the dynamic nature of wheat genome evolution.</title>
        <authorList>
            <person name="Ling H."/>
            <person name="Ma B."/>
            <person name="Shi X."/>
            <person name="Liu H."/>
            <person name="Dong L."/>
            <person name="Sun H."/>
            <person name="Cao Y."/>
            <person name="Gao Q."/>
            <person name="Zheng S."/>
            <person name="Li Y."/>
            <person name="Yu Y."/>
            <person name="Du H."/>
            <person name="Qi M."/>
            <person name="Li Y."/>
            <person name="Yu H."/>
            <person name="Cui Y."/>
            <person name="Wang N."/>
            <person name="Chen C."/>
            <person name="Wu H."/>
            <person name="Zhao Y."/>
            <person name="Zhang J."/>
            <person name="Li Y."/>
            <person name="Zhou W."/>
            <person name="Zhang B."/>
            <person name="Hu W."/>
            <person name="Eijk M."/>
            <person name="Tang J."/>
            <person name="Witsenboer H."/>
            <person name="Zhao S."/>
            <person name="Li Z."/>
            <person name="Zhang A."/>
            <person name="Wang D."/>
            <person name="Liang C."/>
        </authorList>
    </citation>
    <scope>NUCLEOTIDE SEQUENCE [LARGE SCALE GENOMIC DNA]</scope>
    <source>
        <strain evidence="4">cv. G1812</strain>
    </source>
</reference>
<dbReference type="GO" id="GO:0005665">
    <property type="term" value="C:RNA polymerase II, core complex"/>
    <property type="evidence" value="ECO:0007669"/>
    <property type="project" value="TreeGrafter"/>
</dbReference>
<dbReference type="GO" id="GO:0005666">
    <property type="term" value="C:RNA polymerase III complex"/>
    <property type="evidence" value="ECO:0007669"/>
    <property type="project" value="TreeGrafter"/>
</dbReference>
<keyword evidence="5" id="KW-1185">Reference proteome</keyword>
<evidence type="ECO:0000313" key="5">
    <source>
        <dbReference type="Proteomes" id="UP000015106"/>
    </source>
</evidence>
<accession>A0A8R7R6I9</accession>
<dbReference type="GO" id="GO:0005736">
    <property type="term" value="C:RNA polymerase I complex"/>
    <property type="evidence" value="ECO:0007669"/>
    <property type="project" value="TreeGrafter"/>
</dbReference>
<dbReference type="Gramene" id="TuG1812G0700004638.01.T01">
    <property type="protein sequence ID" value="TuG1812G0700004638.01.T01"/>
    <property type="gene ID" value="TuG1812G0700004638.01"/>
</dbReference>
<dbReference type="Proteomes" id="UP000015106">
    <property type="component" value="Chromosome 7"/>
</dbReference>
<protein>
    <submittedName>
        <fullName evidence="4">Uncharacterized protein</fullName>
    </submittedName>
</protein>
<name>A0A8R7R6I9_TRIUA</name>
<dbReference type="InterPro" id="IPR012340">
    <property type="entry name" value="NA-bd_OB-fold"/>
</dbReference>
<organism evidence="4 5">
    <name type="scientific">Triticum urartu</name>
    <name type="common">Red wild einkorn</name>
    <name type="synonym">Crithodium urartu</name>
    <dbReference type="NCBI Taxonomy" id="4572"/>
    <lineage>
        <taxon>Eukaryota</taxon>
        <taxon>Viridiplantae</taxon>
        <taxon>Streptophyta</taxon>
        <taxon>Embryophyta</taxon>
        <taxon>Tracheophyta</taxon>
        <taxon>Spermatophyta</taxon>
        <taxon>Magnoliopsida</taxon>
        <taxon>Liliopsida</taxon>
        <taxon>Poales</taxon>
        <taxon>Poaceae</taxon>
        <taxon>BOP clade</taxon>
        <taxon>Pooideae</taxon>
        <taxon>Triticodae</taxon>
        <taxon>Triticeae</taxon>
        <taxon>Triticinae</taxon>
        <taxon>Triticum</taxon>
    </lineage>
</organism>
<evidence type="ECO:0000256" key="3">
    <source>
        <dbReference type="ARBA" id="ARBA00023242"/>
    </source>
</evidence>
<dbReference type="PANTHER" id="PTHR10917:SF0">
    <property type="entry name" value="DNA-DIRECTED RNA POLYMERASES I, II, AND III SUBUNIT RPABC3"/>
    <property type="match status" value="1"/>
</dbReference>
<keyword evidence="3" id="KW-0539">Nucleus</keyword>
<dbReference type="GO" id="GO:0006351">
    <property type="term" value="P:DNA-templated transcription"/>
    <property type="evidence" value="ECO:0007669"/>
    <property type="project" value="InterPro"/>
</dbReference>
<evidence type="ECO:0000313" key="4">
    <source>
        <dbReference type="EnsemblPlants" id="TuG1812G0700004638.01.T01"/>
    </source>
</evidence>
<dbReference type="GO" id="GO:0003899">
    <property type="term" value="F:DNA-directed RNA polymerase activity"/>
    <property type="evidence" value="ECO:0007669"/>
    <property type="project" value="InterPro"/>
</dbReference>
<comment type="subcellular location">
    <subcellularLocation>
        <location evidence="1">Nucleus</location>
    </subcellularLocation>
</comment>